<evidence type="ECO:0000256" key="1">
    <source>
        <dbReference type="ARBA" id="ARBA00005854"/>
    </source>
</evidence>
<evidence type="ECO:0000256" key="4">
    <source>
        <dbReference type="RuleBase" id="RU003719"/>
    </source>
</evidence>
<dbReference type="AlphaFoldDB" id="A0A5C8UKH9"/>
<sequence>MGCRVTLPEPSVPRAGTPALEGDPISANLRAPVRPSRVLVYEKLRQGTFIVDALEAQGFDVELPYGPHATLLRHARFSEESFIELAQGFDAVLGISSARFTRRVFERLPDLKAVSKIGIGHDVVDLDAASDLGVAVTNTPSRVEIDCVAEHAIALLLAAAKRMDFYTTSRMQSGGWLDPSVPAQALRGRVLGLIGFGRIARAVARRLAGWEVELIAHDISVTPGEIHQGVRMVSFDELLAQSDFVSLHSSTQAGGKPILDANTIPKLKPGVILVNTARGLLIDQGALNTALTSGHVAVAALDVFEPEPPILGEPLLDRMNLLATPHSASTVAEAEHDMEALAVSNLVELFGGLAPEALLTSNSGRLDAASDVSHS</sequence>
<evidence type="ECO:0000259" key="7">
    <source>
        <dbReference type="Pfam" id="PF02826"/>
    </source>
</evidence>
<dbReference type="Proteomes" id="UP000321379">
    <property type="component" value="Unassembled WGS sequence"/>
</dbReference>
<gene>
    <name evidence="8" type="ORF">FVP33_16305</name>
</gene>
<dbReference type="EMBL" id="VRMG01000011">
    <property type="protein sequence ID" value="TXN28756.1"/>
    <property type="molecule type" value="Genomic_DNA"/>
</dbReference>
<evidence type="ECO:0000256" key="2">
    <source>
        <dbReference type="ARBA" id="ARBA00023002"/>
    </source>
</evidence>
<dbReference type="InterPro" id="IPR036291">
    <property type="entry name" value="NAD(P)-bd_dom_sf"/>
</dbReference>
<dbReference type="InterPro" id="IPR006140">
    <property type="entry name" value="D-isomer_DH_NAD-bd"/>
</dbReference>
<dbReference type="SUPFAM" id="SSF51735">
    <property type="entry name" value="NAD(P)-binding Rossmann-fold domains"/>
    <property type="match status" value="1"/>
</dbReference>
<proteinExistence type="inferred from homology"/>
<dbReference type="InterPro" id="IPR029753">
    <property type="entry name" value="D-isomer_DH_CS"/>
</dbReference>
<dbReference type="Pfam" id="PF00389">
    <property type="entry name" value="2-Hacid_dh"/>
    <property type="match status" value="1"/>
</dbReference>
<keyword evidence="2 4" id="KW-0560">Oxidoreductase</keyword>
<accession>A0A5C8UKH9</accession>
<keyword evidence="9" id="KW-1185">Reference proteome</keyword>
<dbReference type="InterPro" id="IPR006139">
    <property type="entry name" value="D-isomer_2_OHA_DH_cat_dom"/>
</dbReference>
<dbReference type="PANTHER" id="PTHR42789:SF1">
    <property type="entry name" value="D-ISOMER SPECIFIC 2-HYDROXYACID DEHYDROGENASE FAMILY PROTEIN (AFU_ORTHOLOGUE AFUA_6G10090)"/>
    <property type="match status" value="1"/>
</dbReference>
<comment type="caution">
    <text evidence="8">The sequence shown here is derived from an EMBL/GenBank/DDBJ whole genome shotgun (WGS) entry which is preliminary data.</text>
</comment>
<organism evidence="8 9">
    <name type="scientific">Lacisediminihabitans profunda</name>
    <dbReference type="NCBI Taxonomy" id="2594790"/>
    <lineage>
        <taxon>Bacteria</taxon>
        <taxon>Bacillati</taxon>
        <taxon>Actinomycetota</taxon>
        <taxon>Actinomycetes</taxon>
        <taxon>Micrococcales</taxon>
        <taxon>Microbacteriaceae</taxon>
        <taxon>Lacisediminihabitans</taxon>
    </lineage>
</organism>
<dbReference type="GO" id="GO:0016616">
    <property type="term" value="F:oxidoreductase activity, acting on the CH-OH group of donors, NAD or NADP as acceptor"/>
    <property type="evidence" value="ECO:0007669"/>
    <property type="project" value="InterPro"/>
</dbReference>
<feature type="region of interest" description="Disordered" evidence="5">
    <location>
        <begin position="1"/>
        <end position="20"/>
    </location>
</feature>
<keyword evidence="3" id="KW-0520">NAD</keyword>
<comment type="similarity">
    <text evidence="1 4">Belongs to the D-isomer specific 2-hydroxyacid dehydrogenase family.</text>
</comment>
<evidence type="ECO:0000313" key="8">
    <source>
        <dbReference type="EMBL" id="TXN28756.1"/>
    </source>
</evidence>
<evidence type="ECO:0000259" key="6">
    <source>
        <dbReference type="Pfam" id="PF00389"/>
    </source>
</evidence>
<feature type="domain" description="D-isomer specific 2-hydroxyacid dehydrogenase catalytic" evidence="6">
    <location>
        <begin position="76"/>
        <end position="353"/>
    </location>
</feature>
<dbReference type="PROSITE" id="PS00671">
    <property type="entry name" value="D_2_HYDROXYACID_DH_3"/>
    <property type="match status" value="1"/>
</dbReference>
<protein>
    <submittedName>
        <fullName evidence="8">Phosphoglycerate dehydrogenase</fullName>
    </submittedName>
</protein>
<feature type="domain" description="D-isomer specific 2-hydroxyacid dehydrogenase NAD-binding" evidence="7">
    <location>
        <begin position="153"/>
        <end position="328"/>
    </location>
</feature>
<dbReference type="PANTHER" id="PTHR42789">
    <property type="entry name" value="D-ISOMER SPECIFIC 2-HYDROXYACID DEHYDROGENASE FAMILY PROTEIN (AFU_ORTHOLOGUE AFUA_6G10090)"/>
    <property type="match status" value="1"/>
</dbReference>
<dbReference type="Pfam" id="PF02826">
    <property type="entry name" value="2-Hacid_dh_C"/>
    <property type="match status" value="1"/>
</dbReference>
<dbReference type="InterPro" id="IPR050857">
    <property type="entry name" value="D-2-hydroxyacid_DH"/>
</dbReference>
<evidence type="ECO:0000313" key="9">
    <source>
        <dbReference type="Proteomes" id="UP000321379"/>
    </source>
</evidence>
<dbReference type="SUPFAM" id="SSF52283">
    <property type="entry name" value="Formate/glycerate dehydrogenase catalytic domain-like"/>
    <property type="match status" value="1"/>
</dbReference>
<dbReference type="Gene3D" id="3.40.50.720">
    <property type="entry name" value="NAD(P)-binding Rossmann-like Domain"/>
    <property type="match status" value="2"/>
</dbReference>
<dbReference type="GO" id="GO:0051287">
    <property type="term" value="F:NAD binding"/>
    <property type="evidence" value="ECO:0007669"/>
    <property type="project" value="InterPro"/>
</dbReference>
<evidence type="ECO:0000256" key="3">
    <source>
        <dbReference type="ARBA" id="ARBA00023027"/>
    </source>
</evidence>
<evidence type="ECO:0000256" key="5">
    <source>
        <dbReference type="SAM" id="MobiDB-lite"/>
    </source>
</evidence>
<reference evidence="8 9" key="1">
    <citation type="submission" date="2019-08" db="EMBL/GenBank/DDBJ databases">
        <title>Bacterial whole genome sequence for Glaciihabitans sp. CHu50b-6-2.</title>
        <authorList>
            <person name="Jin L."/>
        </authorList>
    </citation>
    <scope>NUCLEOTIDE SEQUENCE [LARGE SCALE GENOMIC DNA]</scope>
    <source>
        <strain evidence="8 9">CHu50b-6-2</strain>
    </source>
</reference>
<name>A0A5C8UKH9_9MICO</name>